<proteinExistence type="predicted"/>
<dbReference type="EMBL" id="SRLC01000001">
    <property type="protein sequence ID" value="TGE24606.1"/>
    <property type="molecule type" value="Genomic_DNA"/>
</dbReference>
<evidence type="ECO:0000313" key="2">
    <source>
        <dbReference type="Proteomes" id="UP000297549"/>
    </source>
</evidence>
<comment type="caution">
    <text evidence="1">The sequence shown here is derived from an EMBL/GenBank/DDBJ whole genome shotgun (WGS) entry which is preliminary data.</text>
</comment>
<dbReference type="OrthoDB" id="1495657at2"/>
<name>A0A4Z0Q554_9BACT</name>
<evidence type="ECO:0000313" key="1">
    <source>
        <dbReference type="EMBL" id="TGE24606.1"/>
    </source>
</evidence>
<dbReference type="RefSeq" id="WP_135462187.1">
    <property type="nucleotide sequence ID" value="NZ_SRLC01000001.1"/>
</dbReference>
<sequence>MFQSIDLQLKLEALETASGGSIWGNIWLETGDYAFPSQQWNDCAEGILEMWLVALTDIYTSKNKWYEKDFVFMDGPYEATLRNGSPVTIRFKQAGETVNIFPVSLTRFARQVVAQKRLLLAHRQKDLLLAKYSSQTTQCDWLEILIDQSEEQQKRPV</sequence>
<accession>A0A4Z0Q554</accession>
<protein>
    <submittedName>
        <fullName evidence="1">Uncharacterized protein</fullName>
    </submittedName>
</protein>
<reference evidence="1 2" key="1">
    <citation type="submission" date="2019-04" db="EMBL/GenBank/DDBJ databases">
        <authorList>
            <person name="Feng G."/>
            <person name="Zhang J."/>
            <person name="Zhu H."/>
        </authorList>
    </citation>
    <scope>NUCLEOTIDE SEQUENCE [LARGE SCALE GENOMIC DNA]</scope>
    <source>
        <strain evidence="1 2">JCM 31653</strain>
    </source>
</reference>
<dbReference type="AlphaFoldDB" id="A0A4Z0Q554"/>
<organism evidence="1 2">
    <name type="scientific">Hymenobacter aquaticus</name>
    <dbReference type="NCBI Taxonomy" id="1867101"/>
    <lineage>
        <taxon>Bacteria</taxon>
        <taxon>Pseudomonadati</taxon>
        <taxon>Bacteroidota</taxon>
        <taxon>Cytophagia</taxon>
        <taxon>Cytophagales</taxon>
        <taxon>Hymenobacteraceae</taxon>
        <taxon>Hymenobacter</taxon>
    </lineage>
</organism>
<keyword evidence="2" id="KW-1185">Reference proteome</keyword>
<gene>
    <name evidence="1" type="ORF">E5K00_05170</name>
</gene>
<dbReference type="Proteomes" id="UP000297549">
    <property type="component" value="Unassembled WGS sequence"/>
</dbReference>